<dbReference type="EMBL" id="JAAAJA010000731">
    <property type="protein sequence ID" value="KAG0250046.1"/>
    <property type="molecule type" value="Genomic_DNA"/>
</dbReference>
<dbReference type="InterPro" id="IPR047622">
    <property type="entry name" value="GPR1_FUN34_YAAH"/>
</dbReference>
<feature type="transmembrane region" description="Helical" evidence="6">
    <location>
        <begin position="88"/>
        <end position="109"/>
    </location>
</feature>
<dbReference type="AlphaFoldDB" id="A0A9P6PP81"/>
<dbReference type="GO" id="GO:0015123">
    <property type="term" value="F:acetate transmembrane transporter activity"/>
    <property type="evidence" value="ECO:0007669"/>
    <property type="project" value="TreeGrafter"/>
</dbReference>
<keyword evidence="8" id="KW-1185">Reference proteome</keyword>
<gene>
    <name evidence="7" type="ORF">BG011_008699</name>
</gene>
<feature type="transmembrane region" description="Helical" evidence="6">
    <location>
        <begin position="177"/>
        <end position="198"/>
    </location>
</feature>
<evidence type="ECO:0000256" key="2">
    <source>
        <dbReference type="ARBA" id="ARBA00005587"/>
    </source>
</evidence>
<feature type="transmembrane region" description="Helical" evidence="6">
    <location>
        <begin position="21"/>
        <end position="41"/>
    </location>
</feature>
<dbReference type="Pfam" id="PF01184">
    <property type="entry name" value="Gpr1_Fun34_YaaH"/>
    <property type="match status" value="1"/>
</dbReference>
<organism evidence="7 8">
    <name type="scientific">Mortierella polycephala</name>
    <dbReference type="NCBI Taxonomy" id="41804"/>
    <lineage>
        <taxon>Eukaryota</taxon>
        <taxon>Fungi</taxon>
        <taxon>Fungi incertae sedis</taxon>
        <taxon>Mucoromycota</taxon>
        <taxon>Mortierellomycotina</taxon>
        <taxon>Mortierellomycetes</taxon>
        <taxon>Mortierellales</taxon>
        <taxon>Mortierellaceae</taxon>
        <taxon>Mortierella</taxon>
    </lineage>
</organism>
<dbReference type="PANTHER" id="PTHR31123">
    <property type="entry name" value="ACCUMULATION OF DYADS PROTEIN 2-RELATED"/>
    <property type="match status" value="1"/>
</dbReference>
<evidence type="ECO:0000256" key="5">
    <source>
        <dbReference type="ARBA" id="ARBA00023136"/>
    </source>
</evidence>
<feature type="transmembrane region" description="Helical" evidence="6">
    <location>
        <begin position="53"/>
        <end position="76"/>
    </location>
</feature>
<comment type="similarity">
    <text evidence="2">Belongs to the acetate uptake transporter (AceTr) (TC 2.A.96) family.</text>
</comment>
<reference evidence="7" key="1">
    <citation type="journal article" date="2020" name="Fungal Divers.">
        <title>Resolving the Mortierellaceae phylogeny through synthesis of multi-gene phylogenetics and phylogenomics.</title>
        <authorList>
            <person name="Vandepol N."/>
            <person name="Liber J."/>
            <person name="Desiro A."/>
            <person name="Na H."/>
            <person name="Kennedy M."/>
            <person name="Barry K."/>
            <person name="Grigoriev I.V."/>
            <person name="Miller A.N."/>
            <person name="O'Donnell K."/>
            <person name="Stajich J.E."/>
            <person name="Bonito G."/>
        </authorList>
    </citation>
    <scope>NUCLEOTIDE SEQUENCE</scope>
    <source>
        <strain evidence="7">KOD948</strain>
    </source>
</reference>
<dbReference type="PROSITE" id="PS01114">
    <property type="entry name" value="GPR1_FUN34_YAAH"/>
    <property type="match status" value="1"/>
</dbReference>
<keyword evidence="3 6" id="KW-0812">Transmembrane</keyword>
<evidence type="ECO:0000256" key="6">
    <source>
        <dbReference type="SAM" id="Phobius"/>
    </source>
</evidence>
<protein>
    <submittedName>
        <fullName evidence="7">Uncharacterized protein</fullName>
    </submittedName>
</protein>
<accession>A0A9P6PP81</accession>
<dbReference type="InterPro" id="IPR000791">
    <property type="entry name" value="Gpr1/Fun34/SatP-like"/>
</dbReference>
<dbReference type="NCBIfam" id="NF038013">
    <property type="entry name" value="AceTr_1"/>
    <property type="match status" value="1"/>
</dbReference>
<comment type="subcellular location">
    <subcellularLocation>
        <location evidence="1">Membrane</location>
        <topology evidence="1">Multi-pass membrane protein</topology>
    </subcellularLocation>
</comment>
<evidence type="ECO:0000256" key="3">
    <source>
        <dbReference type="ARBA" id="ARBA00022692"/>
    </source>
</evidence>
<keyword evidence="4 6" id="KW-1133">Transmembrane helix</keyword>
<evidence type="ECO:0000313" key="8">
    <source>
        <dbReference type="Proteomes" id="UP000726737"/>
    </source>
</evidence>
<dbReference type="Proteomes" id="UP000726737">
    <property type="component" value="Unassembled WGS sequence"/>
</dbReference>
<dbReference type="OrthoDB" id="3648309at2759"/>
<dbReference type="GO" id="GO:0005886">
    <property type="term" value="C:plasma membrane"/>
    <property type="evidence" value="ECO:0007669"/>
    <property type="project" value="TreeGrafter"/>
</dbReference>
<evidence type="ECO:0000313" key="7">
    <source>
        <dbReference type="EMBL" id="KAG0250046.1"/>
    </source>
</evidence>
<evidence type="ECO:0000256" key="4">
    <source>
        <dbReference type="ARBA" id="ARBA00022989"/>
    </source>
</evidence>
<comment type="caution">
    <text evidence="7">The sequence shown here is derived from an EMBL/GenBank/DDBJ whole genome shotgun (WGS) entry which is preliminary data.</text>
</comment>
<dbReference type="PANTHER" id="PTHR31123:SF1">
    <property type="entry name" value="ACCUMULATION OF DYADS PROTEIN 2-RELATED"/>
    <property type="match status" value="1"/>
</dbReference>
<keyword evidence="5 6" id="KW-0472">Membrane</keyword>
<name>A0A9P6PP81_9FUNG</name>
<feature type="transmembrane region" description="Helical" evidence="6">
    <location>
        <begin position="146"/>
        <end position="165"/>
    </location>
</feature>
<proteinExistence type="inferred from homology"/>
<dbReference type="InterPro" id="IPR051633">
    <property type="entry name" value="AceTr"/>
</dbReference>
<feature type="transmembrane region" description="Helical" evidence="6">
    <location>
        <begin position="121"/>
        <end position="139"/>
    </location>
</feature>
<sequence>MSQLSDLKVTSAQFSQPKVNPAPLGLSAFALTTFVLSLFNMGIGVPSGGPTQIIIGLALFYGGFAQIIAGVADFFSNNTFGATAFISYGAFWLSYAAILVPGFGIASGYSDAPDHSLDNALGIYLLGWAIFTLILWFATLRSTVTLSAMFFILTLTFFFLSGAHLSHLPVGNVVTKIGGGLGLITAFLAWYNAAAALYNQSNTFVRLPTGSLANLGNV</sequence>
<evidence type="ECO:0000256" key="1">
    <source>
        <dbReference type="ARBA" id="ARBA00004141"/>
    </source>
</evidence>